<feature type="transmembrane region" description="Helical" evidence="1">
    <location>
        <begin position="23"/>
        <end position="45"/>
    </location>
</feature>
<comment type="caution">
    <text evidence="2">The sequence shown here is derived from an EMBL/GenBank/DDBJ whole genome shotgun (WGS) entry which is preliminary data.</text>
</comment>
<dbReference type="AlphaFoldDB" id="A0A9W9QT98"/>
<keyword evidence="1" id="KW-1133">Transmembrane helix</keyword>
<protein>
    <submittedName>
        <fullName evidence="2">Uncharacterized protein</fullName>
    </submittedName>
</protein>
<keyword evidence="1" id="KW-0812">Transmembrane</keyword>
<organism evidence="2 3">
    <name type="scientific">Penicillium brevicompactum</name>
    <dbReference type="NCBI Taxonomy" id="5074"/>
    <lineage>
        <taxon>Eukaryota</taxon>
        <taxon>Fungi</taxon>
        <taxon>Dikarya</taxon>
        <taxon>Ascomycota</taxon>
        <taxon>Pezizomycotina</taxon>
        <taxon>Eurotiomycetes</taxon>
        <taxon>Eurotiomycetidae</taxon>
        <taxon>Eurotiales</taxon>
        <taxon>Aspergillaceae</taxon>
        <taxon>Penicillium</taxon>
    </lineage>
</organism>
<accession>A0A9W9QT98</accession>
<evidence type="ECO:0000313" key="3">
    <source>
        <dbReference type="Proteomes" id="UP001147695"/>
    </source>
</evidence>
<gene>
    <name evidence="2" type="ORF">N7452_002523</name>
</gene>
<reference evidence="2" key="2">
    <citation type="journal article" date="2023" name="IMA Fungus">
        <title>Comparative genomic study of the Penicillium genus elucidates a diverse pangenome and 15 lateral gene transfer events.</title>
        <authorList>
            <person name="Petersen C."/>
            <person name="Sorensen T."/>
            <person name="Nielsen M.R."/>
            <person name="Sondergaard T.E."/>
            <person name="Sorensen J.L."/>
            <person name="Fitzpatrick D.A."/>
            <person name="Frisvad J.C."/>
            <person name="Nielsen K.L."/>
        </authorList>
    </citation>
    <scope>NUCLEOTIDE SEQUENCE</scope>
    <source>
        <strain evidence="2">IBT 35673</strain>
    </source>
</reference>
<dbReference type="Proteomes" id="UP001147695">
    <property type="component" value="Unassembled WGS sequence"/>
</dbReference>
<sequence length="98" mass="11378">MPMSWQIAIENQYFLHLDKDLEIFGAVVGAVSTLQIIVKGGYWLYNFYRKRGQEKKTRADLETGLGIPKRKSAEDMLSRAEHADGGKRLRRRFFNKTD</sequence>
<evidence type="ECO:0000313" key="2">
    <source>
        <dbReference type="EMBL" id="KAJ5344519.1"/>
    </source>
</evidence>
<dbReference type="EMBL" id="JAPZBQ010000002">
    <property type="protein sequence ID" value="KAJ5344519.1"/>
    <property type="molecule type" value="Genomic_DNA"/>
</dbReference>
<evidence type="ECO:0000256" key="1">
    <source>
        <dbReference type="SAM" id="Phobius"/>
    </source>
</evidence>
<proteinExistence type="predicted"/>
<keyword evidence="1" id="KW-0472">Membrane</keyword>
<reference evidence="2" key="1">
    <citation type="submission" date="2022-12" db="EMBL/GenBank/DDBJ databases">
        <authorList>
            <person name="Petersen C."/>
        </authorList>
    </citation>
    <scope>NUCLEOTIDE SEQUENCE</scope>
    <source>
        <strain evidence="2">IBT 35673</strain>
    </source>
</reference>
<name>A0A9W9QT98_PENBR</name>